<sequence length="45" mass="5008">MNVAKVTVSATAQGLWLGFQSCMSGNVHLSRHDQWLFSRIQISVC</sequence>
<accession>A0A2Z5FVN6</accession>
<dbReference type="Proteomes" id="UP000253606">
    <property type="component" value="Chromosome"/>
</dbReference>
<gene>
    <name evidence="1" type="ORF">ACPOL_1607</name>
</gene>
<dbReference type="EMBL" id="CP030840">
    <property type="protein sequence ID" value="AXC10953.1"/>
    <property type="molecule type" value="Genomic_DNA"/>
</dbReference>
<evidence type="ECO:0000313" key="1">
    <source>
        <dbReference type="EMBL" id="AXC10953.1"/>
    </source>
</evidence>
<dbReference type="AlphaFoldDB" id="A0A2Z5FVN6"/>
<protein>
    <submittedName>
        <fullName evidence="1">Uncharacterized protein</fullName>
    </submittedName>
</protein>
<dbReference type="PROSITE" id="PS51257">
    <property type="entry name" value="PROKAR_LIPOPROTEIN"/>
    <property type="match status" value="1"/>
</dbReference>
<evidence type="ECO:0000313" key="2">
    <source>
        <dbReference type="Proteomes" id="UP000253606"/>
    </source>
</evidence>
<organism evidence="1 2">
    <name type="scientific">Acidisarcina polymorpha</name>
    <dbReference type="NCBI Taxonomy" id="2211140"/>
    <lineage>
        <taxon>Bacteria</taxon>
        <taxon>Pseudomonadati</taxon>
        <taxon>Acidobacteriota</taxon>
        <taxon>Terriglobia</taxon>
        <taxon>Terriglobales</taxon>
        <taxon>Acidobacteriaceae</taxon>
        <taxon>Acidisarcina</taxon>
    </lineage>
</organism>
<dbReference type="KEGG" id="abas:ACPOL_1607"/>
<keyword evidence="2" id="KW-1185">Reference proteome</keyword>
<reference evidence="1 2" key="1">
    <citation type="journal article" date="2018" name="Front. Microbiol.">
        <title>Hydrolytic Capabilities as a Key to Environmental Success: Chitinolytic and Cellulolytic Acidobacteria From Acidic Sub-arctic Soils and Boreal Peatlands.</title>
        <authorList>
            <person name="Belova S.E."/>
            <person name="Ravin N.V."/>
            <person name="Pankratov T.A."/>
            <person name="Rakitin A.L."/>
            <person name="Ivanova A.A."/>
            <person name="Beletsky A.V."/>
            <person name="Mardanov A.V."/>
            <person name="Sinninghe Damste J.S."/>
            <person name="Dedysh S.N."/>
        </authorList>
    </citation>
    <scope>NUCLEOTIDE SEQUENCE [LARGE SCALE GENOMIC DNA]</scope>
    <source>
        <strain evidence="1 2">SBC82</strain>
    </source>
</reference>
<name>A0A2Z5FVN6_9BACT</name>
<proteinExistence type="predicted"/>